<evidence type="ECO:0000313" key="14">
    <source>
        <dbReference type="Proteomes" id="UP000238392"/>
    </source>
</evidence>
<feature type="transmembrane region" description="Helical" evidence="12">
    <location>
        <begin position="298"/>
        <end position="324"/>
    </location>
</feature>
<name>A0A2T0WZQ9_9RHOB</name>
<dbReference type="SUPFAM" id="SSF144083">
    <property type="entry name" value="Magnesium transport protein CorA, transmembrane region"/>
    <property type="match status" value="1"/>
</dbReference>
<keyword evidence="3" id="KW-0813">Transport</keyword>
<evidence type="ECO:0000256" key="6">
    <source>
        <dbReference type="ARBA" id="ARBA00022692"/>
    </source>
</evidence>
<comment type="subcellular location">
    <subcellularLocation>
        <location evidence="1">Cell membrane</location>
        <topology evidence="1">Multi-pass membrane protein</topology>
    </subcellularLocation>
</comment>
<dbReference type="GO" id="GO:0015087">
    <property type="term" value="F:cobalt ion transmembrane transporter activity"/>
    <property type="evidence" value="ECO:0007669"/>
    <property type="project" value="TreeGrafter"/>
</dbReference>
<evidence type="ECO:0000313" key="13">
    <source>
        <dbReference type="EMBL" id="PRY92157.1"/>
    </source>
</evidence>
<reference evidence="13 14" key="1">
    <citation type="submission" date="2018-03" db="EMBL/GenBank/DDBJ databases">
        <title>Genomic Encyclopedia of Archaeal and Bacterial Type Strains, Phase II (KMG-II): from individual species to whole genera.</title>
        <authorList>
            <person name="Goeker M."/>
        </authorList>
    </citation>
    <scope>NUCLEOTIDE SEQUENCE [LARGE SCALE GENOMIC DNA]</scope>
    <source>
        <strain evidence="13 14">DSM 100212</strain>
    </source>
</reference>
<dbReference type="Pfam" id="PF01544">
    <property type="entry name" value="CorA"/>
    <property type="match status" value="1"/>
</dbReference>
<evidence type="ECO:0000256" key="11">
    <source>
        <dbReference type="SAM" id="Coils"/>
    </source>
</evidence>
<evidence type="ECO:0000256" key="2">
    <source>
        <dbReference type="ARBA" id="ARBA00009765"/>
    </source>
</evidence>
<dbReference type="GO" id="GO:0000287">
    <property type="term" value="F:magnesium ion binding"/>
    <property type="evidence" value="ECO:0007669"/>
    <property type="project" value="TreeGrafter"/>
</dbReference>
<dbReference type="PANTHER" id="PTHR46494">
    <property type="entry name" value="CORA FAMILY METAL ION TRANSPORTER (EUROFUNG)"/>
    <property type="match status" value="1"/>
</dbReference>
<evidence type="ECO:0000256" key="9">
    <source>
        <dbReference type="ARBA" id="ARBA00023065"/>
    </source>
</evidence>
<dbReference type="Gene3D" id="3.30.460.20">
    <property type="entry name" value="CorA soluble domain-like"/>
    <property type="match status" value="1"/>
</dbReference>
<keyword evidence="10 12" id="KW-0472">Membrane</keyword>
<dbReference type="GO" id="GO:0005886">
    <property type="term" value="C:plasma membrane"/>
    <property type="evidence" value="ECO:0007669"/>
    <property type="project" value="UniProtKB-SubCell"/>
</dbReference>
<evidence type="ECO:0000256" key="1">
    <source>
        <dbReference type="ARBA" id="ARBA00004651"/>
    </source>
</evidence>
<dbReference type="OrthoDB" id="9803484at2"/>
<evidence type="ECO:0000256" key="5">
    <source>
        <dbReference type="ARBA" id="ARBA00022519"/>
    </source>
</evidence>
<keyword evidence="6 12" id="KW-0812">Transmembrane</keyword>
<dbReference type="AlphaFoldDB" id="A0A2T0WZQ9"/>
<evidence type="ECO:0000256" key="12">
    <source>
        <dbReference type="SAM" id="Phobius"/>
    </source>
</evidence>
<keyword evidence="5" id="KW-0997">Cell inner membrane</keyword>
<dbReference type="PANTHER" id="PTHR46494:SF3">
    <property type="entry name" value="ZINC TRANSPORT PROTEIN ZNTB"/>
    <property type="match status" value="1"/>
</dbReference>
<dbReference type="GO" id="GO:0015095">
    <property type="term" value="F:magnesium ion transmembrane transporter activity"/>
    <property type="evidence" value="ECO:0007669"/>
    <property type="project" value="TreeGrafter"/>
</dbReference>
<accession>A0A2T0WZQ9</accession>
<dbReference type="Gene3D" id="1.20.58.340">
    <property type="entry name" value="Magnesium transport protein CorA, transmembrane region"/>
    <property type="match status" value="2"/>
</dbReference>
<dbReference type="Proteomes" id="UP000238392">
    <property type="component" value="Unassembled WGS sequence"/>
</dbReference>
<evidence type="ECO:0000256" key="10">
    <source>
        <dbReference type="ARBA" id="ARBA00023136"/>
    </source>
</evidence>
<evidence type="ECO:0000256" key="4">
    <source>
        <dbReference type="ARBA" id="ARBA00022475"/>
    </source>
</evidence>
<keyword evidence="8 12" id="KW-1133">Transmembrane helix</keyword>
<keyword evidence="4" id="KW-1003">Cell membrane</keyword>
<dbReference type="RefSeq" id="WP_106262690.1">
    <property type="nucleotide sequence ID" value="NZ_PVTQ01000002.1"/>
</dbReference>
<feature type="transmembrane region" description="Helical" evidence="12">
    <location>
        <begin position="265"/>
        <end position="286"/>
    </location>
</feature>
<comment type="caution">
    <text evidence="13">The sequence shown here is derived from an EMBL/GenBank/DDBJ whole genome shotgun (WGS) entry which is preliminary data.</text>
</comment>
<dbReference type="EMBL" id="PVTQ01000002">
    <property type="protein sequence ID" value="PRY92157.1"/>
    <property type="molecule type" value="Genomic_DNA"/>
</dbReference>
<evidence type="ECO:0000256" key="3">
    <source>
        <dbReference type="ARBA" id="ARBA00022448"/>
    </source>
</evidence>
<keyword evidence="11" id="KW-0175">Coiled coil</keyword>
<dbReference type="CDD" id="cd12833">
    <property type="entry name" value="ZntB-like_1"/>
    <property type="match status" value="1"/>
</dbReference>
<proteinExistence type="inferred from homology"/>
<dbReference type="SUPFAM" id="SSF143865">
    <property type="entry name" value="CorA soluble domain-like"/>
    <property type="match status" value="1"/>
</dbReference>
<dbReference type="InterPro" id="IPR002523">
    <property type="entry name" value="MgTranspt_CorA/ZnTranspt_ZntB"/>
</dbReference>
<keyword evidence="7" id="KW-0862">Zinc</keyword>
<dbReference type="GO" id="GO:0050897">
    <property type="term" value="F:cobalt ion binding"/>
    <property type="evidence" value="ECO:0007669"/>
    <property type="project" value="TreeGrafter"/>
</dbReference>
<keyword evidence="9" id="KW-0406">Ion transport</keyword>
<keyword evidence="14" id="KW-1185">Reference proteome</keyword>
<dbReference type="InterPro" id="IPR045861">
    <property type="entry name" value="CorA_cytoplasmic_dom"/>
</dbReference>
<comment type="similarity">
    <text evidence="2">Belongs to the CorA metal ion transporter (MIT) (TC 1.A.35) family.</text>
</comment>
<feature type="coiled-coil region" evidence="11">
    <location>
        <begin position="221"/>
        <end position="251"/>
    </location>
</feature>
<evidence type="ECO:0000256" key="7">
    <source>
        <dbReference type="ARBA" id="ARBA00022833"/>
    </source>
</evidence>
<protein>
    <submittedName>
        <fullName evidence="13">Zinc transporter</fullName>
    </submittedName>
</protein>
<dbReference type="InterPro" id="IPR045863">
    <property type="entry name" value="CorA_TM1_TM2"/>
</dbReference>
<sequence length="328" mass="36561">MPAETPIHFAYILEGPAKGLSSEAAVIDGLRSDEFAWVHLDGTHEEAAEWIFEHMEYLDPQAAEALTDVNTRPRVMAIDDGVMMILRGMNYNEGEDPEDMVSVRIYADEKRVVTISRKRVLAVERMAQRADRGAAPEEVGEFLVHLIEDLVGNIANFQARLDTEVADLEEMVIAQGHANLRRALVDKRLQLIAALRFLKPQRDALADSATLILPFLSATIIREIEEEAVKMVRIVEDMEELRDQTAILREELSGQLSDRLNRNMFVMSMASVIFLPLGFMTGLFGVNVAGMPGVENPYAFYILCAVCAGIMAIQVAFLVALRWLGTAK</sequence>
<evidence type="ECO:0000256" key="8">
    <source>
        <dbReference type="ARBA" id="ARBA00022989"/>
    </source>
</evidence>
<organism evidence="13 14">
    <name type="scientific">Donghicola tyrosinivorans</name>
    <dbReference type="NCBI Taxonomy" id="1652492"/>
    <lineage>
        <taxon>Bacteria</taxon>
        <taxon>Pseudomonadati</taxon>
        <taxon>Pseudomonadota</taxon>
        <taxon>Alphaproteobacteria</taxon>
        <taxon>Rhodobacterales</taxon>
        <taxon>Roseobacteraceae</taxon>
        <taxon>Donghicola</taxon>
    </lineage>
</organism>
<gene>
    <name evidence="13" type="ORF">CLV74_10269</name>
</gene>